<feature type="domain" description="Reverse transcriptase zinc-binding" evidence="1">
    <location>
        <begin position="93"/>
        <end position="181"/>
    </location>
</feature>
<dbReference type="PANTHER" id="PTHR36617">
    <property type="entry name" value="PROTEIN, PUTATIVE-RELATED"/>
    <property type="match status" value="1"/>
</dbReference>
<dbReference type="AlphaFoldDB" id="A0A396HC31"/>
<evidence type="ECO:0000259" key="1">
    <source>
        <dbReference type="Pfam" id="PF13966"/>
    </source>
</evidence>
<proteinExistence type="predicted"/>
<dbReference type="Proteomes" id="UP000265566">
    <property type="component" value="Chromosome 7"/>
</dbReference>
<reference evidence="2" key="1">
    <citation type="journal article" date="2018" name="Nat. Plants">
        <title>Whole-genome landscape of Medicago truncatula symbiotic genes.</title>
        <authorList>
            <person name="Pecrix Y."/>
            <person name="Gamas P."/>
            <person name="Carrere S."/>
        </authorList>
    </citation>
    <scope>NUCLEOTIDE SEQUENCE</scope>
    <source>
        <tissue evidence="2">Leaves</tissue>
    </source>
</reference>
<name>A0A396HC31_MEDTR</name>
<dbReference type="InterPro" id="IPR026960">
    <property type="entry name" value="RVT-Znf"/>
</dbReference>
<dbReference type="Gramene" id="rna44164">
    <property type="protein sequence ID" value="RHN49344.1"/>
    <property type="gene ID" value="gene44164"/>
</dbReference>
<keyword evidence="2" id="KW-0548">Nucleotidyltransferase</keyword>
<organism evidence="2">
    <name type="scientific">Medicago truncatula</name>
    <name type="common">Barrel medic</name>
    <name type="synonym">Medicago tribuloides</name>
    <dbReference type="NCBI Taxonomy" id="3880"/>
    <lineage>
        <taxon>Eukaryota</taxon>
        <taxon>Viridiplantae</taxon>
        <taxon>Streptophyta</taxon>
        <taxon>Embryophyta</taxon>
        <taxon>Tracheophyta</taxon>
        <taxon>Spermatophyta</taxon>
        <taxon>Magnoliopsida</taxon>
        <taxon>eudicotyledons</taxon>
        <taxon>Gunneridae</taxon>
        <taxon>Pentapetalae</taxon>
        <taxon>rosids</taxon>
        <taxon>fabids</taxon>
        <taxon>Fabales</taxon>
        <taxon>Fabaceae</taxon>
        <taxon>Papilionoideae</taxon>
        <taxon>50 kb inversion clade</taxon>
        <taxon>NPAAA clade</taxon>
        <taxon>Hologalegina</taxon>
        <taxon>IRL clade</taxon>
        <taxon>Trifolieae</taxon>
        <taxon>Medicago</taxon>
    </lineage>
</organism>
<evidence type="ECO:0000313" key="2">
    <source>
        <dbReference type="EMBL" id="RHN49344.1"/>
    </source>
</evidence>
<keyword evidence="2" id="KW-0808">Transferase</keyword>
<sequence length="259" mass="29988">MSWFGDSVRRKVGDGSDTLFWFHWWCGGAPLREQFPRLFDLAVDKYTTVANMLPLRLSRGGEGWSWRRWLWAWEEIVLEEYSWIWLPNPIGGYSVRGAYEVLTATGNSITDSAVDLIWHHQVPLKVSIFAWRLMRDRLSTRSNLASRGILQLDTALCVTGCGSIETSDHLFLSCPFFAELWEQLRLWIGCVGVDSNIISNHFVQFTCLSGFAKARRSFLQLIWLLTTWVIWSERNNRLFKNVVTEAPRLLDKIKLLSLV</sequence>
<keyword evidence="2" id="KW-0695">RNA-directed DNA polymerase</keyword>
<dbReference type="PANTHER" id="PTHR36617:SF5">
    <property type="entry name" value="OS05G0421675 PROTEIN"/>
    <property type="match status" value="1"/>
</dbReference>
<comment type="caution">
    <text evidence="2">The sequence shown here is derived from an EMBL/GenBank/DDBJ whole genome shotgun (WGS) entry which is preliminary data.</text>
</comment>
<accession>A0A396HC31</accession>
<dbReference type="GO" id="GO:0003964">
    <property type="term" value="F:RNA-directed DNA polymerase activity"/>
    <property type="evidence" value="ECO:0007669"/>
    <property type="project" value="UniProtKB-KW"/>
</dbReference>
<gene>
    <name evidence="2" type="ORF">MtrunA17_Chr7g0273511</name>
</gene>
<dbReference type="EMBL" id="PSQE01000007">
    <property type="protein sequence ID" value="RHN49344.1"/>
    <property type="molecule type" value="Genomic_DNA"/>
</dbReference>
<dbReference type="Pfam" id="PF13966">
    <property type="entry name" value="zf-RVT"/>
    <property type="match status" value="1"/>
</dbReference>
<protein>
    <submittedName>
        <fullName evidence="2">Putative reverse transcriptase zinc-binding domain-containing protein</fullName>
    </submittedName>
</protein>